<dbReference type="STRING" id="765257.A0A0C9ZKM2"/>
<comment type="cofactor">
    <cofactor evidence="1 13">
        <name>heme</name>
        <dbReference type="ChEBI" id="CHEBI:30413"/>
    </cofactor>
</comment>
<keyword evidence="12" id="KW-0472">Membrane</keyword>
<evidence type="ECO:0000313" key="14">
    <source>
        <dbReference type="EMBL" id="KIK20453.1"/>
    </source>
</evidence>
<evidence type="ECO:0000256" key="11">
    <source>
        <dbReference type="ARBA" id="ARBA00023033"/>
    </source>
</evidence>
<comment type="pathway">
    <text evidence="3">Secondary metabolite biosynthesis; terpenoid biosynthesis.</text>
</comment>
<dbReference type="GO" id="GO:0005506">
    <property type="term" value="F:iron ion binding"/>
    <property type="evidence" value="ECO:0007669"/>
    <property type="project" value="InterPro"/>
</dbReference>
<keyword evidence="8" id="KW-1133">Transmembrane helix</keyword>
<keyword evidence="15" id="KW-1185">Reference proteome</keyword>
<proteinExistence type="inferred from homology"/>
<dbReference type="AlphaFoldDB" id="A0A0C9ZKM2"/>
<dbReference type="InterPro" id="IPR036396">
    <property type="entry name" value="Cyt_P450_sf"/>
</dbReference>
<gene>
    <name evidence="14" type="ORF">PISMIDRAFT_51651</name>
</gene>
<evidence type="ECO:0000256" key="5">
    <source>
        <dbReference type="ARBA" id="ARBA00022617"/>
    </source>
</evidence>
<dbReference type="InterPro" id="IPR050121">
    <property type="entry name" value="Cytochrome_P450_monoxygenase"/>
</dbReference>
<evidence type="ECO:0000256" key="6">
    <source>
        <dbReference type="ARBA" id="ARBA00022692"/>
    </source>
</evidence>
<accession>A0A0C9ZKM2</accession>
<dbReference type="GO" id="GO:0020037">
    <property type="term" value="F:heme binding"/>
    <property type="evidence" value="ECO:0007669"/>
    <property type="project" value="InterPro"/>
</dbReference>
<dbReference type="Pfam" id="PF00067">
    <property type="entry name" value="p450"/>
    <property type="match status" value="1"/>
</dbReference>
<dbReference type="InterPro" id="IPR001128">
    <property type="entry name" value="Cyt_P450"/>
</dbReference>
<dbReference type="PANTHER" id="PTHR24305:SF166">
    <property type="entry name" value="CYTOCHROME P450 12A4, MITOCHONDRIAL-RELATED"/>
    <property type="match status" value="1"/>
</dbReference>
<keyword evidence="9" id="KW-0560">Oxidoreductase</keyword>
<keyword evidence="5 13" id="KW-0349">Heme</keyword>
<evidence type="ECO:0000256" key="9">
    <source>
        <dbReference type="ARBA" id="ARBA00023002"/>
    </source>
</evidence>
<protein>
    <submittedName>
        <fullName evidence="14">Unplaced genomic scaffold scaffold_80, whole genome shotgun sequence</fullName>
    </submittedName>
</protein>
<evidence type="ECO:0000256" key="10">
    <source>
        <dbReference type="ARBA" id="ARBA00023004"/>
    </source>
</evidence>
<organism evidence="14 15">
    <name type="scientific">Pisolithus microcarpus 441</name>
    <dbReference type="NCBI Taxonomy" id="765257"/>
    <lineage>
        <taxon>Eukaryota</taxon>
        <taxon>Fungi</taxon>
        <taxon>Dikarya</taxon>
        <taxon>Basidiomycota</taxon>
        <taxon>Agaricomycotina</taxon>
        <taxon>Agaricomycetes</taxon>
        <taxon>Agaricomycetidae</taxon>
        <taxon>Boletales</taxon>
        <taxon>Sclerodermatineae</taxon>
        <taxon>Pisolithaceae</taxon>
        <taxon>Pisolithus</taxon>
    </lineage>
</organism>
<keyword evidence="7 13" id="KW-0479">Metal-binding</keyword>
<dbReference type="InterPro" id="IPR002403">
    <property type="entry name" value="Cyt_P450_E_grp-IV"/>
</dbReference>
<dbReference type="EMBL" id="KN833764">
    <property type="protein sequence ID" value="KIK20453.1"/>
    <property type="molecule type" value="Genomic_DNA"/>
</dbReference>
<feature type="non-terminal residue" evidence="14">
    <location>
        <position position="161"/>
    </location>
</feature>
<evidence type="ECO:0000256" key="13">
    <source>
        <dbReference type="PIRSR" id="PIRSR602403-1"/>
    </source>
</evidence>
<evidence type="ECO:0000256" key="4">
    <source>
        <dbReference type="ARBA" id="ARBA00010617"/>
    </source>
</evidence>
<dbReference type="GO" id="GO:0016705">
    <property type="term" value="F:oxidoreductase activity, acting on paired donors, with incorporation or reduction of molecular oxygen"/>
    <property type="evidence" value="ECO:0007669"/>
    <property type="project" value="InterPro"/>
</dbReference>
<dbReference type="GO" id="GO:0004497">
    <property type="term" value="F:monooxygenase activity"/>
    <property type="evidence" value="ECO:0007669"/>
    <property type="project" value="UniProtKB-KW"/>
</dbReference>
<sequence>LLVAMTWGLLKHAWHPNIQNKLHEELLSFGGEPSYHQLTNDFPHLDVVVQEVLHLHPSVPELTCEAAENDIIPLLDSVQTKSSGVVERGTILSVPMSCINHSDAIWGLDTKVFKPEQWLELNGITKKAQEVKGYCHLLTFGNGCIGKTFALAEIKVCVHYL</sequence>
<feature type="binding site" description="axial binding residue" evidence="13">
    <location>
        <position position="144"/>
    </location>
    <ligand>
        <name>heme</name>
        <dbReference type="ChEBI" id="CHEBI:30413"/>
    </ligand>
    <ligandPart>
        <name>Fe</name>
        <dbReference type="ChEBI" id="CHEBI:18248"/>
    </ligandPart>
</feature>
<keyword evidence="6" id="KW-0812">Transmembrane</keyword>
<evidence type="ECO:0000256" key="3">
    <source>
        <dbReference type="ARBA" id="ARBA00004721"/>
    </source>
</evidence>
<dbReference type="Gene3D" id="1.10.630.10">
    <property type="entry name" value="Cytochrome P450"/>
    <property type="match status" value="1"/>
</dbReference>
<reference evidence="15" key="2">
    <citation type="submission" date="2015-01" db="EMBL/GenBank/DDBJ databases">
        <title>Evolutionary Origins and Diversification of the Mycorrhizal Mutualists.</title>
        <authorList>
            <consortium name="DOE Joint Genome Institute"/>
            <consortium name="Mycorrhizal Genomics Consortium"/>
            <person name="Kohler A."/>
            <person name="Kuo A."/>
            <person name="Nagy L.G."/>
            <person name="Floudas D."/>
            <person name="Copeland A."/>
            <person name="Barry K.W."/>
            <person name="Cichocki N."/>
            <person name="Veneault-Fourrey C."/>
            <person name="LaButti K."/>
            <person name="Lindquist E.A."/>
            <person name="Lipzen A."/>
            <person name="Lundell T."/>
            <person name="Morin E."/>
            <person name="Murat C."/>
            <person name="Riley R."/>
            <person name="Ohm R."/>
            <person name="Sun H."/>
            <person name="Tunlid A."/>
            <person name="Henrissat B."/>
            <person name="Grigoriev I.V."/>
            <person name="Hibbett D.S."/>
            <person name="Martin F."/>
        </authorList>
    </citation>
    <scope>NUCLEOTIDE SEQUENCE [LARGE SCALE GENOMIC DNA]</scope>
    <source>
        <strain evidence="15">441</strain>
    </source>
</reference>
<evidence type="ECO:0000256" key="7">
    <source>
        <dbReference type="ARBA" id="ARBA00022723"/>
    </source>
</evidence>
<dbReference type="PRINTS" id="PR00465">
    <property type="entry name" value="EP450IV"/>
</dbReference>
<keyword evidence="11" id="KW-0503">Monooxygenase</keyword>
<dbReference type="PRINTS" id="PR00385">
    <property type="entry name" value="P450"/>
</dbReference>
<reference evidence="14 15" key="1">
    <citation type="submission" date="2014-04" db="EMBL/GenBank/DDBJ databases">
        <authorList>
            <consortium name="DOE Joint Genome Institute"/>
            <person name="Kuo A."/>
            <person name="Kohler A."/>
            <person name="Costa M.D."/>
            <person name="Nagy L.G."/>
            <person name="Floudas D."/>
            <person name="Copeland A."/>
            <person name="Barry K.W."/>
            <person name="Cichocki N."/>
            <person name="Veneault-Fourrey C."/>
            <person name="LaButti K."/>
            <person name="Lindquist E.A."/>
            <person name="Lipzen A."/>
            <person name="Lundell T."/>
            <person name="Morin E."/>
            <person name="Murat C."/>
            <person name="Sun H."/>
            <person name="Tunlid A."/>
            <person name="Henrissat B."/>
            <person name="Grigoriev I.V."/>
            <person name="Hibbett D.S."/>
            <person name="Martin F."/>
            <person name="Nordberg H.P."/>
            <person name="Cantor M.N."/>
            <person name="Hua S.X."/>
        </authorList>
    </citation>
    <scope>NUCLEOTIDE SEQUENCE [LARGE SCALE GENOMIC DNA]</scope>
    <source>
        <strain evidence="14 15">441</strain>
    </source>
</reference>
<dbReference type="OrthoDB" id="1470350at2759"/>
<evidence type="ECO:0000256" key="2">
    <source>
        <dbReference type="ARBA" id="ARBA00004370"/>
    </source>
</evidence>
<keyword evidence="10 13" id="KW-0408">Iron</keyword>
<dbReference type="HOGENOM" id="CLU_001570_5_11_1"/>
<feature type="non-terminal residue" evidence="14">
    <location>
        <position position="1"/>
    </location>
</feature>
<dbReference type="SUPFAM" id="SSF48264">
    <property type="entry name" value="Cytochrome P450"/>
    <property type="match status" value="1"/>
</dbReference>
<evidence type="ECO:0000313" key="15">
    <source>
        <dbReference type="Proteomes" id="UP000054018"/>
    </source>
</evidence>
<comment type="subcellular location">
    <subcellularLocation>
        <location evidence="2">Membrane</location>
    </subcellularLocation>
</comment>
<evidence type="ECO:0000256" key="1">
    <source>
        <dbReference type="ARBA" id="ARBA00001971"/>
    </source>
</evidence>
<dbReference type="Proteomes" id="UP000054018">
    <property type="component" value="Unassembled WGS sequence"/>
</dbReference>
<evidence type="ECO:0000256" key="8">
    <source>
        <dbReference type="ARBA" id="ARBA00022989"/>
    </source>
</evidence>
<name>A0A0C9ZKM2_9AGAM</name>
<dbReference type="PANTHER" id="PTHR24305">
    <property type="entry name" value="CYTOCHROME P450"/>
    <property type="match status" value="1"/>
</dbReference>
<evidence type="ECO:0000256" key="12">
    <source>
        <dbReference type="ARBA" id="ARBA00023136"/>
    </source>
</evidence>
<comment type="similarity">
    <text evidence="4">Belongs to the cytochrome P450 family.</text>
</comment>
<dbReference type="GO" id="GO:0016020">
    <property type="term" value="C:membrane"/>
    <property type="evidence" value="ECO:0007669"/>
    <property type="project" value="UniProtKB-SubCell"/>
</dbReference>